<sequence>MKRLRFDVIDTQPLKRTICSSHGESYGSSIDPVPALSYVREIKDTFLDQVEKHDMFLDAMKDLKSRSPNLLICNFLQKYFGNDHEYKSYVDVMMMYKKERKDINELNNEVAVLFNDHPDLLDKFSEILKDSVTPNPLSSLLLVLNFLLPCSYDIILNDEVKPPLKKSIHFEQVFSFVNTMKKHLVNNHEYKSFLDFMNKCRKEHKDVKEVYHEVSVLLNDRPDLLDEFSEFLPDLATTNPLSSLDGDKKLMK</sequence>
<dbReference type="PROSITE" id="PS51477">
    <property type="entry name" value="PAH"/>
    <property type="match status" value="2"/>
</dbReference>
<comment type="subcellular location">
    <subcellularLocation>
        <location evidence="1 3">Nucleus</location>
    </subcellularLocation>
</comment>
<dbReference type="GO" id="GO:0003714">
    <property type="term" value="F:transcription corepressor activity"/>
    <property type="evidence" value="ECO:0007669"/>
    <property type="project" value="InterPro"/>
</dbReference>
<organism evidence="4 5">
    <name type="scientific">Solanum verrucosum</name>
    <dbReference type="NCBI Taxonomy" id="315347"/>
    <lineage>
        <taxon>Eukaryota</taxon>
        <taxon>Viridiplantae</taxon>
        <taxon>Streptophyta</taxon>
        <taxon>Embryophyta</taxon>
        <taxon>Tracheophyta</taxon>
        <taxon>Spermatophyta</taxon>
        <taxon>Magnoliopsida</taxon>
        <taxon>eudicotyledons</taxon>
        <taxon>Gunneridae</taxon>
        <taxon>Pentapetalae</taxon>
        <taxon>asterids</taxon>
        <taxon>lamiids</taxon>
        <taxon>Solanales</taxon>
        <taxon>Solanaceae</taxon>
        <taxon>Solanoideae</taxon>
        <taxon>Solaneae</taxon>
        <taxon>Solanum</taxon>
    </lineage>
</organism>
<evidence type="ECO:0000256" key="3">
    <source>
        <dbReference type="PROSITE-ProRule" id="PRU00810"/>
    </source>
</evidence>
<dbReference type="PANTHER" id="PTHR12346:SF8">
    <property type="entry name" value="PAIRED AMPHIPATHIC HELIX PROTEIN SIN3-LIKE 2"/>
    <property type="match status" value="1"/>
</dbReference>
<dbReference type="PANTHER" id="PTHR12346">
    <property type="entry name" value="SIN3B-RELATED"/>
    <property type="match status" value="1"/>
</dbReference>
<keyword evidence="2 3" id="KW-0539">Nucleus</keyword>
<dbReference type="InterPro" id="IPR036600">
    <property type="entry name" value="PAH_sf"/>
</dbReference>
<accession>A0AAF0ZTP1</accession>
<dbReference type="SUPFAM" id="SSF47762">
    <property type="entry name" value="PAH2 domain"/>
    <property type="match status" value="3"/>
</dbReference>
<dbReference type="Pfam" id="PF02671">
    <property type="entry name" value="PAH"/>
    <property type="match status" value="2"/>
</dbReference>
<dbReference type="Gene3D" id="1.20.1160.11">
    <property type="entry name" value="Paired amphipathic helix"/>
    <property type="match status" value="3"/>
</dbReference>
<name>A0AAF0ZTP1_SOLVR</name>
<protein>
    <recommendedName>
        <fullName evidence="6">Paired amphipathic helix protein Sin3-like 2</fullName>
    </recommendedName>
</protein>
<reference evidence="4" key="1">
    <citation type="submission" date="2023-08" db="EMBL/GenBank/DDBJ databases">
        <title>A de novo genome assembly of Solanum verrucosum Schlechtendal, a Mexican diploid species geographically isolated from the other diploid A-genome species in potato relatives.</title>
        <authorList>
            <person name="Hosaka K."/>
        </authorList>
    </citation>
    <scope>NUCLEOTIDE SEQUENCE</scope>
    <source>
        <tissue evidence="4">Young leaves</tissue>
    </source>
</reference>
<dbReference type="Proteomes" id="UP001234989">
    <property type="component" value="Chromosome 10"/>
</dbReference>
<dbReference type="InterPro" id="IPR003822">
    <property type="entry name" value="PAH"/>
</dbReference>
<evidence type="ECO:0008006" key="6">
    <source>
        <dbReference type="Google" id="ProtNLM"/>
    </source>
</evidence>
<dbReference type="InterPro" id="IPR039774">
    <property type="entry name" value="Sin3-like"/>
</dbReference>
<dbReference type="GO" id="GO:0000785">
    <property type="term" value="C:chromatin"/>
    <property type="evidence" value="ECO:0007669"/>
    <property type="project" value="TreeGrafter"/>
</dbReference>
<dbReference type="EMBL" id="CP133621">
    <property type="protein sequence ID" value="WMV51136.1"/>
    <property type="molecule type" value="Genomic_DNA"/>
</dbReference>
<evidence type="ECO:0000313" key="5">
    <source>
        <dbReference type="Proteomes" id="UP001234989"/>
    </source>
</evidence>
<proteinExistence type="predicted"/>
<evidence type="ECO:0000313" key="4">
    <source>
        <dbReference type="EMBL" id="WMV51136.1"/>
    </source>
</evidence>
<dbReference type="GO" id="GO:0000118">
    <property type="term" value="C:histone deacetylase complex"/>
    <property type="evidence" value="ECO:0007669"/>
    <property type="project" value="TreeGrafter"/>
</dbReference>
<evidence type="ECO:0000256" key="1">
    <source>
        <dbReference type="ARBA" id="ARBA00004123"/>
    </source>
</evidence>
<gene>
    <name evidence="4" type="ORF">MTR67_044521</name>
</gene>
<keyword evidence="5" id="KW-1185">Reference proteome</keyword>
<dbReference type="AlphaFoldDB" id="A0AAF0ZTP1"/>
<dbReference type="GO" id="GO:0000122">
    <property type="term" value="P:negative regulation of transcription by RNA polymerase II"/>
    <property type="evidence" value="ECO:0007669"/>
    <property type="project" value="TreeGrafter"/>
</dbReference>
<evidence type="ECO:0000256" key="2">
    <source>
        <dbReference type="ARBA" id="ARBA00023242"/>
    </source>
</evidence>